<accession>A0ABQ0D5A7</accession>
<organism evidence="1 2">
    <name type="scientific">Helicobacter trogontum</name>
    <dbReference type="NCBI Taxonomy" id="50960"/>
    <lineage>
        <taxon>Bacteria</taxon>
        <taxon>Pseudomonadati</taxon>
        <taxon>Campylobacterota</taxon>
        <taxon>Epsilonproteobacteria</taxon>
        <taxon>Campylobacterales</taxon>
        <taxon>Helicobacteraceae</taxon>
        <taxon>Helicobacter</taxon>
    </lineage>
</organism>
<proteinExistence type="predicted"/>
<dbReference type="EMBL" id="BAAFHN010000041">
    <property type="protein sequence ID" value="GAB0173498.1"/>
    <property type="molecule type" value="Genomic_DNA"/>
</dbReference>
<evidence type="ECO:0008006" key="3">
    <source>
        <dbReference type="Google" id="ProtNLM"/>
    </source>
</evidence>
<comment type="caution">
    <text evidence="1">The sequence shown here is derived from an EMBL/GenBank/DDBJ whole genome shotgun (WGS) entry which is preliminary data.</text>
</comment>
<keyword evidence="2" id="KW-1185">Reference proteome</keyword>
<reference evidence="1 2" key="1">
    <citation type="submission" date="2024-06" db="EMBL/GenBank/DDBJ databases">
        <title>Draft genome sequence of Helicobacter trogontum NHP16-4001.</title>
        <authorList>
            <person name="Rimbara E."/>
            <person name="Suzuki M."/>
        </authorList>
    </citation>
    <scope>NUCLEOTIDE SEQUENCE [LARGE SCALE GENOMIC DNA]</scope>
    <source>
        <strain evidence="1 2">NHP16-4001</strain>
    </source>
</reference>
<gene>
    <name evidence="1" type="ORF">NHP164001_15180</name>
</gene>
<protein>
    <recommendedName>
        <fullName evidence="3">Secreted protein</fullName>
    </recommendedName>
</protein>
<evidence type="ECO:0000313" key="2">
    <source>
        <dbReference type="Proteomes" id="UP001562457"/>
    </source>
</evidence>
<evidence type="ECO:0000313" key="1">
    <source>
        <dbReference type="EMBL" id="GAB0173498.1"/>
    </source>
</evidence>
<name>A0ABQ0D5A7_9HELI</name>
<sequence length="70" mass="8039">MMACGVSSKASCVLLLVFYNFTYITYRNLSMACVSSCFIIVNIYKTSCIKVYKIVLAFLFTNAYRVFAYR</sequence>
<dbReference type="Proteomes" id="UP001562457">
    <property type="component" value="Unassembled WGS sequence"/>
</dbReference>